<keyword evidence="3" id="KW-1185">Reference proteome</keyword>
<dbReference type="Proteomes" id="UP000034166">
    <property type="component" value="Unassembled WGS sequence"/>
</dbReference>
<dbReference type="SUPFAM" id="SSF141371">
    <property type="entry name" value="PilZ domain-like"/>
    <property type="match status" value="1"/>
</dbReference>
<dbReference type="AlphaFoldDB" id="A0A0M2SXW2"/>
<dbReference type="PATRIC" id="fig|1408103.3.peg.1492"/>
<accession>A0A0M2SXW2</accession>
<dbReference type="InterPro" id="IPR009875">
    <property type="entry name" value="PilZ_domain"/>
</dbReference>
<dbReference type="RefSeq" id="WP_046522947.1">
    <property type="nucleotide sequence ID" value="NZ_LAYY01000005.1"/>
</dbReference>
<reference evidence="2 3" key="1">
    <citation type="submission" date="2015-04" db="EMBL/GenBank/DDBJ databases">
        <title>Taxonomic description and genome sequence of Bacillus campisalis sp. nov., a novel member of the genus Bacillus isolated from solar saltern.</title>
        <authorList>
            <person name="Mathan Kumar R."/>
            <person name="Kaur G."/>
            <person name="Kumar A."/>
            <person name="Singh N.K."/>
            <person name="Kaur N."/>
            <person name="Kumar N."/>
            <person name="Mayilraj S."/>
        </authorList>
    </citation>
    <scope>NUCLEOTIDE SEQUENCE [LARGE SCALE GENOMIC DNA]</scope>
    <source>
        <strain evidence="2 3">SA2-6</strain>
    </source>
</reference>
<sequence>MRENRREFFRVEFEPLMEGEVSIQEGAFFPVKIDNISAGGMGFISAAKILMHEKIECRFTILDTSFLIKGFIVRKVIHNNYTEYGVKFAMNQKTASALFRQLNYYQIRRRKGKR</sequence>
<name>A0A0M2SXW2_9BACI</name>
<dbReference type="Pfam" id="PF07238">
    <property type="entry name" value="PilZ"/>
    <property type="match status" value="1"/>
</dbReference>
<evidence type="ECO:0000313" key="3">
    <source>
        <dbReference type="Proteomes" id="UP000034166"/>
    </source>
</evidence>
<feature type="domain" description="PilZ" evidence="1">
    <location>
        <begin position="4"/>
        <end position="99"/>
    </location>
</feature>
<dbReference type="EMBL" id="LAYY01000005">
    <property type="protein sequence ID" value="KKK39013.1"/>
    <property type="molecule type" value="Genomic_DNA"/>
</dbReference>
<evidence type="ECO:0000313" key="2">
    <source>
        <dbReference type="EMBL" id="KKK39013.1"/>
    </source>
</evidence>
<dbReference type="GO" id="GO:0035438">
    <property type="term" value="F:cyclic-di-GMP binding"/>
    <property type="evidence" value="ECO:0007669"/>
    <property type="project" value="InterPro"/>
</dbReference>
<comment type="caution">
    <text evidence="2">The sequence shown here is derived from an EMBL/GenBank/DDBJ whole genome shotgun (WGS) entry which is preliminary data.</text>
</comment>
<dbReference type="Gene3D" id="2.40.10.220">
    <property type="entry name" value="predicted glycosyltransferase like domains"/>
    <property type="match status" value="1"/>
</dbReference>
<gene>
    <name evidence="2" type="ORF">WQ57_06635</name>
</gene>
<evidence type="ECO:0000259" key="1">
    <source>
        <dbReference type="Pfam" id="PF07238"/>
    </source>
</evidence>
<protein>
    <recommendedName>
        <fullName evidence="1">PilZ domain-containing protein</fullName>
    </recommendedName>
</protein>
<organism evidence="2 3">
    <name type="scientific">Mesobacillus campisalis</name>
    <dbReference type="NCBI Taxonomy" id="1408103"/>
    <lineage>
        <taxon>Bacteria</taxon>
        <taxon>Bacillati</taxon>
        <taxon>Bacillota</taxon>
        <taxon>Bacilli</taxon>
        <taxon>Bacillales</taxon>
        <taxon>Bacillaceae</taxon>
        <taxon>Mesobacillus</taxon>
    </lineage>
</organism>
<proteinExistence type="predicted"/>
<dbReference type="OrthoDB" id="2877161at2"/>